<keyword evidence="2" id="KW-1185">Reference proteome</keyword>
<dbReference type="AlphaFoldDB" id="A0A346XZ06"/>
<evidence type="ECO:0000313" key="1">
    <source>
        <dbReference type="EMBL" id="AXV07453.1"/>
    </source>
</evidence>
<dbReference type="Proteomes" id="UP000264006">
    <property type="component" value="Chromosome"/>
</dbReference>
<dbReference type="KEGG" id="euz:DVS28_a2774"/>
<gene>
    <name evidence="1" type="ORF">DVS28_a2774</name>
</gene>
<evidence type="ECO:0000313" key="2">
    <source>
        <dbReference type="Proteomes" id="UP000264006"/>
    </source>
</evidence>
<accession>A0A346XZ06</accession>
<dbReference type="InterPro" id="IPR021400">
    <property type="entry name" value="DUF3039"/>
</dbReference>
<reference evidence="1 2" key="1">
    <citation type="submission" date="2018-09" db="EMBL/GenBank/DDBJ databases">
        <title>Complete genome sequence of Euzebya sp. DY32-46 isolated from seawater of Pacific Ocean.</title>
        <authorList>
            <person name="Xu L."/>
            <person name="Wu Y.-H."/>
            <person name="Xu X.-W."/>
        </authorList>
    </citation>
    <scope>NUCLEOTIDE SEQUENCE [LARGE SCALE GENOMIC DNA]</scope>
    <source>
        <strain evidence="1 2">DY32-46</strain>
    </source>
</reference>
<protein>
    <recommendedName>
        <fullName evidence="3">DUF3039 domain-containing protein</fullName>
    </recommendedName>
</protein>
<dbReference type="Pfam" id="PF11238">
    <property type="entry name" value="DUF3039"/>
    <property type="match status" value="1"/>
</dbReference>
<dbReference type="EMBL" id="CP031165">
    <property type="protein sequence ID" value="AXV07453.1"/>
    <property type="molecule type" value="Genomic_DNA"/>
</dbReference>
<evidence type="ECO:0008006" key="3">
    <source>
        <dbReference type="Google" id="ProtNLM"/>
    </source>
</evidence>
<organism evidence="1 2">
    <name type="scientific">Euzebya pacifica</name>
    <dbReference type="NCBI Taxonomy" id="1608957"/>
    <lineage>
        <taxon>Bacteria</taxon>
        <taxon>Bacillati</taxon>
        <taxon>Actinomycetota</taxon>
        <taxon>Nitriliruptoria</taxon>
        <taxon>Euzebyales</taxon>
    </lineage>
</organism>
<proteinExistence type="predicted"/>
<sequence>MSTSTKGPIVMPDIDEQTRVEEREVTTDEGDHDRFAHYVWGKNPKAMVTESMVTGVPIRALCGKKWVPSRDGSKYPVCPDCQRVKNQLQGGGGGGED</sequence>
<name>A0A346XZ06_9ACTN</name>
<dbReference type="RefSeq" id="WP_216826025.1">
    <property type="nucleotide sequence ID" value="NZ_CAXIBR010000072.1"/>
</dbReference>